<feature type="non-terminal residue" evidence="4">
    <location>
        <position position="121"/>
    </location>
</feature>
<dbReference type="InterPro" id="IPR001680">
    <property type="entry name" value="WD40_rpt"/>
</dbReference>
<sequence length="121" mass="13043">TLKGHTGSIMSTVFSPDDKYIALSSWDQSLKLWNASSGEQLHDFGPTGGQNLKAPFSPDGKYVLATAAGLGLNPKVKNLVCDDPNADHSTITPFPGWVRTVAWSPDKEYLAACSWHGKIIV</sequence>
<dbReference type="Pfam" id="PF00400">
    <property type="entry name" value="WD40"/>
    <property type="match status" value="2"/>
</dbReference>
<evidence type="ECO:0000256" key="3">
    <source>
        <dbReference type="PROSITE-ProRule" id="PRU00221"/>
    </source>
</evidence>
<dbReference type="Proteomes" id="UP000800200">
    <property type="component" value="Unassembled WGS sequence"/>
</dbReference>
<dbReference type="EMBL" id="ML994612">
    <property type="protein sequence ID" value="KAF2193907.1"/>
    <property type="molecule type" value="Genomic_DNA"/>
</dbReference>
<evidence type="ECO:0000313" key="4">
    <source>
        <dbReference type="EMBL" id="KAF2193907.1"/>
    </source>
</evidence>
<protein>
    <submittedName>
        <fullName evidence="4">Prolyl oligopeptidase</fullName>
    </submittedName>
</protein>
<dbReference type="InterPro" id="IPR015943">
    <property type="entry name" value="WD40/YVTN_repeat-like_dom_sf"/>
</dbReference>
<name>A0A6A6ENZ6_9PEZI</name>
<dbReference type="PROSITE" id="PS00678">
    <property type="entry name" value="WD_REPEATS_1"/>
    <property type="match status" value="1"/>
</dbReference>
<keyword evidence="2" id="KW-0677">Repeat</keyword>
<feature type="non-terminal residue" evidence="4">
    <location>
        <position position="1"/>
    </location>
</feature>
<accession>A0A6A6ENZ6</accession>
<evidence type="ECO:0000256" key="2">
    <source>
        <dbReference type="ARBA" id="ARBA00022737"/>
    </source>
</evidence>
<dbReference type="AlphaFoldDB" id="A0A6A6ENZ6"/>
<keyword evidence="1 3" id="KW-0853">WD repeat</keyword>
<dbReference type="PROSITE" id="PS50294">
    <property type="entry name" value="WD_REPEATS_REGION"/>
    <property type="match status" value="1"/>
</dbReference>
<dbReference type="OrthoDB" id="1367865at2759"/>
<dbReference type="PANTHER" id="PTHR19848">
    <property type="entry name" value="WD40 REPEAT PROTEIN"/>
    <property type="match status" value="1"/>
</dbReference>
<reference evidence="4" key="1">
    <citation type="journal article" date="2020" name="Stud. Mycol.">
        <title>101 Dothideomycetes genomes: a test case for predicting lifestyles and emergence of pathogens.</title>
        <authorList>
            <person name="Haridas S."/>
            <person name="Albert R."/>
            <person name="Binder M."/>
            <person name="Bloem J."/>
            <person name="Labutti K."/>
            <person name="Salamov A."/>
            <person name="Andreopoulos B."/>
            <person name="Baker S."/>
            <person name="Barry K."/>
            <person name="Bills G."/>
            <person name="Bluhm B."/>
            <person name="Cannon C."/>
            <person name="Castanera R."/>
            <person name="Culley D."/>
            <person name="Daum C."/>
            <person name="Ezra D."/>
            <person name="Gonzalez J."/>
            <person name="Henrissat B."/>
            <person name="Kuo A."/>
            <person name="Liang C."/>
            <person name="Lipzen A."/>
            <person name="Lutzoni F."/>
            <person name="Magnuson J."/>
            <person name="Mondo S."/>
            <person name="Nolan M."/>
            <person name="Ohm R."/>
            <person name="Pangilinan J."/>
            <person name="Park H.-J."/>
            <person name="Ramirez L."/>
            <person name="Alfaro M."/>
            <person name="Sun H."/>
            <person name="Tritt A."/>
            <person name="Yoshinaga Y."/>
            <person name="Zwiers L.-H."/>
            <person name="Turgeon B."/>
            <person name="Goodwin S."/>
            <person name="Spatafora J."/>
            <person name="Crous P."/>
            <person name="Grigoriev I."/>
        </authorList>
    </citation>
    <scope>NUCLEOTIDE SEQUENCE</scope>
    <source>
        <strain evidence="4">CBS 207.26</strain>
    </source>
</reference>
<gene>
    <name evidence="4" type="ORF">K469DRAFT_525882</name>
</gene>
<dbReference type="PROSITE" id="PS50082">
    <property type="entry name" value="WD_REPEATS_2"/>
    <property type="match status" value="1"/>
</dbReference>
<feature type="repeat" description="WD" evidence="3">
    <location>
        <begin position="2"/>
        <end position="43"/>
    </location>
</feature>
<dbReference type="Gene3D" id="2.130.10.10">
    <property type="entry name" value="YVTN repeat-like/Quinoprotein amine dehydrogenase"/>
    <property type="match status" value="1"/>
</dbReference>
<organism evidence="4 5">
    <name type="scientific">Zopfia rhizophila CBS 207.26</name>
    <dbReference type="NCBI Taxonomy" id="1314779"/>
    <lineage>
        <taxon>Eukaryota</taxon>
        <taxon>Fungi</taxon>
        <taxon>Dikarya</taxon>
        <taxon>Ascomycota</taxon>
        <taxon>Pezizomycotina</taxon>
        <taxon>Dothideomycetes</taxon>
        <taxon>Dothideomycetes incertae sedis</taxon>
        <taxon>Zopfiaceae</taxon>
        <taxon>Zopfia</taxon>
    </lineage>
</organism>
<evidence type="ECO:0000256" key="1">
    <source>
        <dbReference type="ARBA" id="ARBA00022574"/>
    </source>
</evidence>
<dbReference type="SMART" id="SM00320">
    <property type="entry name" value="WD40"/>
    <property type="match status" value="2"/>
</dbReference>
<dbReference type="InterPro" id="IPR019775">
    <property type="entry name" value="WD40_repeat_CS"/>
</dbReference>
<dbReference type="PANTHER" id="PTHR19848:SF8">
    <property type="entry name" value="F-BOX AND WD REPEAT DOMAIN CONTAINING 7"/>
    <property type="match status" value="1"/>
</dbReference>
<keyword evidence="5" id="KW-1185">Reference proteome</keyword>
<dbReference type="SUPFAM" id="SSF50960">
    <property type="entry name" value="TolB, C-terminal domain"/>
    <property type="match status" value="1"/>
</dbReference>
<evidence type="ECO:0000313" key="5">
    <source>
        <dbReference type="Proteomes" id="UP000800200"/>
    </source>
</evidence>
<proteinExistence type="predicted"/>